<dbReference type="PANTHER" id="PTHR33204:SF29">
    <property type="entry name" value="TRANSCRIPTIONAL REGULATOR"/>
    <property type="match status" value="1"/>
</dbReference>
<evidence type="ECO:0000256" key="2">
    <source>
        <dbReference type="ARBA" id="ARBA00023125"/>
    </source>
</evidence>
<dbReference type="Proteomes" id="UP001600894">
    <property type="component" value="Unassembled WGS sequence"/>
</dbReference>
<evidence type="ECO:0000256" key="1">
    <source>
        <dbReference type="ARBA" id="ARBA00023015"/>
    </source>
</evidence>
<dbReference type="EMBL" id="BAABXL010000001">
    <property type="protein sequence ID" value="GAA6268986.1"/>
    <property type="molecule type" value="Genomic_DNA"/>
</dbReference>
<dbReference type="SUPFAM" id="SSF46785">
    <property type="entry name" value="Winged helix' DNA-binding domain"/>
    <property type="match status" value="1"/>
</dbReference>
<evidence type="ECO:0000259" key="4">
    <source>
        <dbReference type="PROSITE" id="PS51118"/>
    </source>
</evidence>
<organism evidence="5 6">
    <name type="scientific">Enterocloster alcoholdehydrogenati</name>
    <dbReference type="NCBI Taxonomy" id="2547410"/>
    <lineage>
        <taxon>Bacteria</taxon>
        <taxon>Bacillati</taxon>
        <taxon>Bacillota</taxon>
        <taxon>Clostridia</taxon>
        <taxon>Lachnospirales</taxon>
        <taxon>Lachnospiraceae</taxon>
        <taxon>Enterocloster</taxon>
    </lineage>
</organism>
<evidence type="ECO:0000313" key="6">
    <source>
        <dbReference type="Proteomes" id="UP001600894"/>
    </source>
</evidence>
<dbReference type="PROSITE" id="PS51118">
    <property type="entry name" value="HTH_HXLR"/>
    <property type="match status" value="1"/>
</dbReference>
<dbReference type="Pfam" id="PF01638">
    <property type="entry name" value="HxlR"/>
    <property type="match status" value="1"/>
</dbReference>
<proteinExistence type="predicted"/>
<comment type="caution">
    <text evidence="5">The sequence shown here is derived from an EMBL/GenBank/DDBJ whole genome shotgun (WGS) entry which is preliminary data.</text>
</comment>
<gene>
    <name evidence="5" type="ORF">F130042H8_20460</name>
</gene>
<dbReference type="InterPro" id="IPR002577">
    <property type="entry name" value="HTH_HxlR"/>
</dbReference>
<protein>
    <submittedName>
        <fullName evidence="5">Helix-turn-helix domain-containing protein</fullName>
    </submittedName>
</protein>
<keyword evidence="6" id="KW-1185">Reference proteome</keyword>
<keyword evidence="3" id="KW-0804">Transcription</keyword>
<sequence length="129" mass="15131">MSMEEYIKKIRSLTDTPFGYTLSMIGGKWRLVILYWLVEYEAIRFNELQRKIGTITYKTLSSQLKEMEADGLVIRTEYPQIPPRVEYSLSDKGRSLYPIMEAMCQWGRQYKEQPPVSCREQEQSSSASE</sequence>
<keyword evidence="2" id="KW-0238">DNA-binding</keyword>
<feature type="domain" description="HTH hxlR-type" evidence="4">
    <location>
        <begin position="16"/>
        <end position="115"/>
    </location>
</feature>
<dbReference type="InterPro" id="IPR011991">
    <property type="entry name" value="ArsR-like_HTH"/>
</dbReference>
<evidence type="ECO:0000256" key="3">
    <source>
        <dbReference type="ARBA" id="ARBA00023163"/>
    </source>
</evidence>
<accession>A0ABQ0AY79</accession>
<dbReference type="RefSeq" id="WP_176253922.1">
    <property type="nucleotide sequence ID" value="NZ_BAABXL010000001.1"/>
</dbReference>
<evidence type="ECO:0000313" key="5">
    <source>
        <dbReference type="EMBL" id="GAA6268986.1"/>
    </source>
</evidence>
<dbReference type="InterPro" id="IPR036390">
    <property type="entry name" value="WH_DNA-bd_sf"/>
</dbReference>
<dbReference type="PANTHER" id="PTHR33204">
    <property type="entry name" value="TRANSCRIPTIONAL REGULATOR, MARR FAMILY"/>
    <property type="match status" value="1"/>
</dbReference>
<dbReference type="Gene3D" id="1.10.10.10">
    <property type="entry name" value="Winged helix-like DNA-binding domain superfamily/Winged helix DNA-binding domain"/>
    <property type="match status" value="1"/>
</dbReference>
<dbReference type="CDD" id="cd00090">
    <property type="entry name" value="HTH_ARSR"/>
    <property type="match status" value="1"/>
</dbReference>
<name>A0ABQ0AY79_9FIRM</name>
<dbReference type="InterPro" id="IPR036388">
    <property type="entry name" value="WH-like_DNA-bd_sf"/>
</dbReference>
<keyword evidence="1" id="KW-0805">Transcription regulation</keyword>
<reference evidence="5 6" key="1">
    <citation type="submission" date="2024-04" db="EMBL/GenBank/DDBJ databases">
        <title>Defined microbial consortia suppress multidrug-resistant proinflammatory Enterobacteriaceae via ecological control.</title>
        <authorList>
            <person name="Furuichi M."/>
            <person name="Kawaguchi T."/>
            <person name="Pust M."/>
            <person name="Yasuma K."/>
            <person name="Plichta D."/>
            <person name="Hasegawa N."/>
            <person name="Ohya T."/>
            <person name="Bhattarai S."/>
            <person name="Sasajima S."/>
            <person name="Aoto Y."/>
            <person name="Tuganbaev T."/>
            <person name="Yaginuma M."/>
            <person name="Ueda M."/>
            <person name="Okahashi N."/>
            <person name="Amafuji K."/>
            <person name="Kiridooshi Y."/>
            <person name="Sugita K."/>
            <person name="Strazar M."/>
            <person name="Skelly A."/>
            <person name="Suda W."/>
            <person name="Hattori M."/>
            <person name="Nakamoto N."/>
            <person name="Caballero S."/>
            <person name="Norman J."/>
            <person name="Olle B."/>
            <person name="Tanoue T."/>
            <person name="Arita M."/>
            <person name="Bucci V."/>
            <person name="Atarashi K."/>
            <person name="Xavier R."/>
            <person name="Honda K."/>
        </authorList>
    </citation>
    <scope>NUCLEOTIDE SEQUENCE [LARGE SCALE GENOMIC DNA]</scope>
    <source>
        <strain evidence="6">f13</strain>
    </source>
</reference>